<protein>
    <submittedName>
        <fullName evidence="4">Primosomal protein</fullName>
    </submittedName>
</protein>
<dbReference type="GO" id="GO:0043138">
    <property type="term" value="F:3'-5' DNA helicase activity"/>
    <property type="evidence" value="ECO:0007669"/>
    <property type="project" value="TreeGrafter"/>
</dbReference>
<dbReference type="GO" id="GO:0005524">
    <property type="term" value="F:ATP binding"/>
    <property type="evidence" value="ECO:0007669"/>
    <property type="project" value="UniProtKB-KW"/>
</dbReference>
<dbReference type="GO" id="GO:0006310">
    <property type="term" value="P:DNA recombination"/>
    <property type="evidence" value="ECO:0007669"/>
    <property type="project" value="TreeGrafter"/>
</dbReference>
<dbReference type="Gene3D" id="3.40.50.300">
    <property type="entry name" value="P-loop containing nucleotide triphosphate hydrolases"/>
    <property type="match status" value="1"/>
</dbReference>
<dbReference type="GO" id="GO:0006302">
    <property type="term" value="P:double-strand break repair"/>
    <property type="evidence" value="ECO:0007669"/>
    <property type="project" value="TreeGrafter"/>
</dbReference>
<keyword evidence="2" id="KW-0067">ATP-binding</keyword>
<evidence type="ECO:0000313" key="5">
    <source>
        <dbReference type="Proteomes" id="UP000033876"/>
    </source>
</evidence>
<dbReference type="AlphaFoldDB" id="A0A0G0GZN2"/>
<comment type="caution">
    <text evidence="4">The sequence shown here is derived from an EMBL/GenBank/DDBJ whole genome shotgun (WGS) entry which is preliminary data.</text>
</comment>
<dbReference type="EMBL" id="LBTF01000013">
    <property type="protein sequence ID" value="KKQ35497.1"/>
    <property type="molecule type" value="Genomic_DNA"/>
</dbReference>
<dbReference type="Proteomes" id="UP000033876">
    <property type="component" value="Unassembled WGS sequence"/>
</dbReference>
<evidence type="ECO:0000256" key="2">
    <source>
        <dbReference type="ARBA" id="ARBA00022840"/>
    </source>
</evidence>
<dbReference type="PANTHER" id="PTHR30580">
    <property type="entry name" value="PRIMOSOMAL PROTEIN N"/>
    <property type="match status" value="1"/>
</dbReference>
<accession>A0A0G0GZN2</accession>
<dbReference type="PANTHER" id="PTHR30580:SF0">
    <property type="entry name" value="PRIMOSOMAL PROTEIN N"/>
    <property type="match status" value="1"/>
</dbReference>
<organism evidence="4 5">
    <name type="scientific">Candidatus Nomurabacteria bacterium GW2011_GWB1_37_5</name>
    <dbReference type="NCBI Taxonomy" id="1618742"/>
    <lineage>
        <taxon>Bacteria</taxon>
        <taxon>Candidatus Nomuraibacteriota</taxon>
    </lineage>
</organism>
<proteinExistence type="predicted"/>
<sequence>MLSVQKTARHFISSVGATAFSLLPTIFWQTYEKLENKNDEKTKIENKLQPEKLVLQAPLEERISFFKSSIRESLARKRNVIFCVPTIHDLYFWENALKKGIEDHVYSFHSELGKKEFLRRYNLLKNESRSALIIVTPIFLFLSFLIDNLGDIILEKEGSPAFKEMIRPYIDYRFFAEMASSELKTRLVYSDTILRIETLYRLEQKELSEMRPPVFKLPRQSEIILVDQKKDWLTSSQNNNLSDQSKADLGMKNKEFFALGRDIHELIKKNLAEKKHIFLFTLRKGLSGITTCQDCSTVLLCDHCSAPLVLYNTLEKNRIFICNKCKKKKDAEVKCSVCGSWNLKPLGIGIERVITELDRKYNKSKIFRIDKETAKNHKQAQKIIDDFYKTPGAILVGTEMAFYYLRKKISFGAIVSFDSLWSIPSFKINEKIIRLLVALDEITHEKIIIQSKNINEQLLIDFKERNFIQFYRSEIEVRKKLSYPPFSTLIKISYRGSREAVEKEKNNLTNLFKNYNPNIFMAFIPKIKKVYILQAILKLNNLNIDEGLRKLLANLSPAFSIQVDPEDPI</sequence>
<dbReference type="GO" id="GO:0006270">
    <property type="term" value="P:DNA replication initiation"/>
    <property type="evidence" value="ECO:0007669"/>
    <property type="project" value="TreeGrafter"/>
</dbReference>
<gene>
    <name evidence="4" type="ORF">US50_C0013G0011</name>
</gene>
<evidence type="ECO:0000256" key="1">
    <source>
        <dbReference type="ARBA" id="ARBA00022741"/>
    </source>
</evidence>
<evidence type="ECO:0000313" key="4">
    <source>
        <dbReference type="EMBL" id="KKQ35497.1"/>
    </source>
</evidence>
<keyword evidence="3" id="KW-0238">DNA-binding</keyword>
<name>A0A0G0GZN2_9BACT</name>
<dbReference type="GO" id="GO:0003677">
    <property type="term" value="F:DNA binding"/>
    <property type="evidence" value="ECO:0007669"/>
    <property type="project" value="UniProtKB-KW"/>
</dbReference>
<evidence type="ECO:0000256" key="3">
    <source>
        <dbReference type="ARBA" id="ARBA00023125"/>
    </source>
</evidence>
<reference evidence="4 5" key="1">
    <citation type="journal article" date="2015" name="Nature">
        <title>rRNA introns, odd ribosomes, and small enigmatic genomes across a large radiation of phyla.</title>
        <authorList>
            <person name="Brown C.T."/>
            <person name="Hug L.A."/>
            <person name="Thomas B.C."/>
            <person name="Sharon I."/>
            <person name="Castelle C.J."/>
            <person name="Singh A."/>
            <person name="Wilkins M.J."/>
            <person name="Williams K.H."/>
            <person name="Banfield J.F."/>
        </authorList>
    </citation>
    <scope>NUCLEOTIDE SEQUENCE [LARGE SCALE GENOMIC DNA]</scope>
</reference>
<keyword evidence="1" id="KW-0547">Nucleotide-binding</keyword>
<dbReference type="InterPro" id="IPR027417">
    <property type="entry name" value="P-loop_NTPase"/>
</dbReference>